<dbReference type="Gene3D" id="3.75.10.10">
    <property type="entry name" value="L-arginine/glycine Amidinotransferase, Chain A"/>
    <property type="match status" value="1"/>
</dbReference>
<feature type="compositionally biased region" description="Basic and acidic residues" evidence="1">
    <location>
        <begin position="1"/>
        <end position="15"/>
    </location>
</feature>
<accession>A0A7K1LGE9</accession>
<comment type="caution">
    <text evidence="2">The sequence shown here is derived from an EMBL/GenBank/DDBJ whole genome shotgun (WGS) entry which is preliminary data.</text>
</comment>
<dbReference type="GO" id="GO:0016740">
    <property type="term" value="F:transferase activity"/>
    <property type="evidence" value="ECO:0007669"/>
    <property type="project" value="UniProtKB-KW"/>
</dbReference>
<dbReference type="PANTHER" id="PTHR43224:SF1">
    <property type="entry name" value="AMIDINOTRANSFERASE"/>
    <property type="match status" value="1"/>
</dbReference>
<dbReference type="Pfam" id="PF19420">
    <property type="entry name" value="DDAH_eukar"/>
    <property type="match status" value="1"/>
</dbReference>
<dbReference type="InterPro" id="IPR014541">
    <property type="entry name" value="Amdntrnsf_FN0238"/>
</dbReference>
<dbReference type="EMBL" id="WOGT01000001">
    <property type="protein sequence ID" value="MUN54208.1"/>
    <property type="molecule type" value="Genomic_DNA"/>
</dbReference>
<feature type="compositionally biased region" description="Polar residues" evidence="1">
    <location>
        <begin position="44"/>
        <end position="61"/>
    </location>
</feature>
<keyword evidence="2" id="KW-0808">Transferase</keyword>
<sequence>MTRGATRDTHAHGPEPTKVCAQRNGDLESKQSPSRVILVRPHQFTPNPLTETDNRFQSTPSGDPDQVAQAAFDEVTNLERTLHRLGLGVTVFEDATVETPDSVFPNNWFSTHDDGTVVIYPMHAPNRRAERREDIVSHLNRSGVVTRIIDYSSAETDCMYLEGTGAMVLDHVHRIAYVCRSHRASLPVLGKFCDDLGFRALVFDAVDAFGSPVYHTNVLMSVGTNVAVIGAEMIRDEQQRAEVLETLRSTGREIIDLQESQIHEFAGNCLEVVGADGPTMIMSMTAEKALTPDQLNRMSRYVTIESVDVSTIESAGGSVRCMIAGNHLAPRSL</sequence>
<evidence type="ECO:0000256" key="1">
    <source>
        <dbReference type="SAM" id="MobiDB-lite"/>
    </source>
</evidence>
<protein>
    <submittedName>
        <fullName evidence="2">Amidinotransferase</fullName>
    </submittedName>
</protein>
<dbReference type="PANTHER" id="PTHR43224">
    <property type="entry name" value="AMIDINOTRANSFERASE"/>
    <property type="match status" value="1"/>
</dbReference>
<dbReference type="AlphaFoldDB" id="A0A7K1LGE9"/>
<reference evidence="2 3" key="1">
    <citation type="submission" date="2019-12" db="EMBL/GenBank/DDBJ databases">
        <authorList>
            <person name="Li J."/>
            <person name="Shi Y."/>
            <person name="Xu G."/>
            <person name="Xiao D."/>
            <person name="Ran X."/>
        </authorList>
    </citation>
    <scope>NUCLEOTIDE SEQUENCE [LARGE SCALE GENOMIC DNA]</scope>
    <source>
        <strain evidence="2 3">JCM 15915</strain>
    </source>
</reference>
<dbReference type="OrthoDB" id="9788268at2"/>
<dbReference type="NCBIfam" id="NF046062">
    <property type="entry name" value="citrull_CtlX"/>
    <property type="match status" value="1"/>
</dbReference>
<organism evidence="2 3">
    <name type="scientific">Rothia koreensis</name>
    <dbReference type="NCBI Taxonomy" id="592378"/>
    <lineage>
        <taxon>Bacteria</taxon>
        <taxon>Bacillati</taxon>
        <taxon>Actinomycetota</taxon>
        <taxon>Actinomycetes</taxon>
        <taxon>Micrococcales</taxon>
        <taxon>Micrococcaceae</taxon>
        <taxon>Rothia</taxon>
    </lineage>
</organism>
<evidence type="ECO:0000313" key="3">
    <source>
        <dbReference type="Proteomes" id="UP000462152"/>
    </source>
</evidence>
<keyword evidence="3" id="KW-1185">Reference proteome</keyword>
<feature type="region of interest" description="Disordered" evidence="1">
    <location>
        <begin position="1"/>
        <end position="64"/>
    </location>
</feature>
<dbReference type="SUPFAM" id="SSF55909">
    <property type="entry name" value="Pentein"/>
    <property type="match status" value="1"/>
</dbReference>
<name>A0A7K1LGE9_9MICC</name>
<evidence type="ECO:0000313" key="2">
    <source>
        <dbReference type="EMBL" id="MUN54208.1"/>
    </source>
</evidence>
<dbReference type="Proteomes" id="UP000462152">
    <property type="component" value="Unassembled WGS sequence"/>
</dbReference>
<proteinExistence type="predicted"/>
<gene>
    <name evidence="2" type="ORF">GMA10_03080</name>
</gene>
<dbReference type="PIRSF" id="PIRSF028188">
    <property type="entry name" value="Amdntrnsf_FN0238"/>
    <property type="match status" value="1"/>
</dbReference>